<gene>
    <name evidence="1" type="ORF">CLCR_00983</name>
</gene>
<protein>
    <submittedName>
        <fullName evidence="1">Uncharacterized protein</fullName>
    </submittedName>
</protein>
<evidence type="ECO:0000313" key="1">
    <source>
        <dbReference type="EMBL" id="OCT54404.1"/>
    </source>
</evidence>
<evidence type="ECO:0000313" key="2">
    <source>
        <dbReference type="Proteomes" id="UP000094526"/>
    </source>
</evidence>
<proteinExistence type="predicted"/>
<keyword evidence="2" id="KW-1185">Reference proteome</keyword>
<reference evidence="2" key="1">
    <citation type="submission" date="2015-07" db="EMBL/GenBank/DDBJ databases">
        <authorList>
            <person name="Teixeira M.M."/>
            <person name="Souza R.C."/>
            <person name="Almeida L.G."/>
            <person name="Vicente V.A."/>
            <person name="de Hoog S."/>
            <person name="Bocca A.L."/>
            <person name="de Almeida S.R."/>
            <person name="Vasconcelos A.T."/>
            <person name="Felipe M.S."/>
        </authorList>
    </citation>
    <scope>NUCLEOTIDE SEQUENCE [LARGE SCALE GENOMIC DNA]</scope>
    <source>
        <strain evidence="2">KSF</strain>
    </source>
</reference>
<comment type="caution">
    <text evidence="1">The sequence shown here is derived from an EMBL/GenBank/DDBJ whole genome shotgun (WGS) entry which is preliminary data.</text>
</comment>
<organism evidence="1 2">
    <name type="scientific">Cladophialophora carrionii</name>
    <dbReference type="NCBI Taxonomy" id="86049"/>
    <lineage>
        <taxon>Eukaryota</taxon>
        <taxon>Fungi</taxon>
        <taxon>Dikarya</taxon>
        <taxon>Ascomycota</taxon>
        <taxon>Pezizomycotina</taxon>
        <taxon>Eurotiomycetes</taxon>
        <taxon>Chaetothyriomycetidae</taxon>
        <taxon>Chaetothyriales</taxon>
        <taxon>Herpotrichiellaceae</taxon>
        <taxon>Cladophialophora</taxon>
    </lineage>
</organism>
<dbReference type="EMBL" id="LGRB01000004">
    <property type="protein sequence ID" value="OCT54404.1"/>
    <property type="molecule type" value="Genomic_DNA"/>
</dbReference>
<accession>A0A1C1D101</accession>
<name>A0A1C1D101_9EURO</name>
<dbReference type="AlphaFoldDB" id="A0A1C1D101"/>
<dbReference type="Proteomes" id="UP000094526">
    <property type="component" value="Unassembled WGS sequence"/>
</dbReference>
<sequence length="121" mass="13035">MYPAVHLPVTGSATVEKTNPVGTDPLLLLVVAWDDFFDLATITPGIDFGSTGTAKAFMARPRADTAGLFLLYRKNSSAWDPLQNMVDKGRRGIVGRKDVDKAWGNSSLDRTSDHTSAVAVL</sequence>
<dbReference type="VEuPathDB" id="FungiDB:CLCR_00983"/>